<dbReference type="CDD" id="cd04301">
    <property type="entry name" value="NAT_SF"/>
    <property type="match status" value="1"/>
</dbReference>
<sequence>MFGSFCFPRFFVYLSDKKKRMRLRIALASDLPDLQKIYVGTIEEICIQDYNQQQIDVWKSTVENTLRWTAMMNDQLVIVAEKNNKIVGFGTLRDGNYIDFFYIHKNFQRQGIAQNILSQLETHARKSGNFNITSDISITARPFFEKNGFTILKEQKNLRKGIELINYKMEKILQ</sequence>
<dbReference type="PROSITE" id="PS51186">
    <property type="entry name" value="GNAT"/>
    <property type="match status" value="1"/>
</dbReference>
<dbReference type="InterPro" id="IPR000182">
    <property type="entry name" value="GNAT_dom"/>
</dbReference>
<organism evidence="2 3">
    <name type="scientific">Flavobacterium noncentrifugens</name>
    <dbReference type="NCBI Taxonomy" id="1128970"/>
    <lineage>
        <taxon>Bacteria</taxon>
        <taxon>Pseudomonadati</taxon>
        <taxon>Bacteroidota</taxon>
        <taxon>Flavobacteriia</taxon>
        <taxon>Flavobacteriales</taxon>
        <taxon>Flavobacteriaceae</taxon>
        <taxon>Flavobacterium</taxon>
    </lineage>
</organism>
<keyword evidence="3" id="KW-1185">Reference proteome</keyword>
<dbReference type="SUPFAM" id="SSF55729">
    <property type="entry name" value="Acyl-CoA N-acyltransferases (Nat)"/>
    <property type="match status" value="1"/>
</dbReference>
<reference evidence="2 3" key="1">
    <citation type="submission" date="2016-10" db="EMBL/GenBank/DDBJ databases">
        <authorList>
            <person name="de Groot N.N."/>
        </authorList>
    </citation>
    <scope>NUCLEOTIDE SEQUENCE [LARGE SCALE GENOMIC DNA]</scope>
    <source>
        <strain evidence="2 3">CGMCC 1.10076</strain>
    </source>
</reference>
<dbReference type="PANTHER" id="PTHR43451">
    <property type="entry name" value="ACETYLTRANSFERASE (GNAT) FAMILY PROTEIN"/>
    <property type="match status" value="1"/>
</dbReference>
<dbReference type="EMBL" id="FNEZ01000007">
    <property type="protein sequence ID" value="SDK54236.1"/>
    <property type="molecule type" value="Genomic_DNA"/>
</dbReference>
<evidence type="ECO:0000259" key="1">
    <source>
        <dbReference type="PROSITE" id="PS51186"/>
    </source>
</evidence>
<dbReference type="PANTHER" id="PTHR43451:SF1">
    <property type="entry name" value="ACETYLTRANSFERASE"/>
    <property type="match status" value="1"/>
</dbReference>
<name>A0A1G9CRI9_9FLAO</name>
<dbReference type="STRING" id="1128970.SAMN04487935_3626"/>
<gene>
    <name evidence="2" type="ORF">SAMN04487935_3626</name>
</gene>
<dbReference type="Pfam" id="PF13673">
    <property type="entry name" value="Acetyltransf_10"/>
    <property type="match status" value="1"/>
</dbReference>
<protein>
    <submittedName>
        <fullName evidence="2">Putative acetyltransferase</fullName>
    </submittedName>
</protein>
<dbReference type="AlphaFoldDB" id="A0A1G9CRI9"/>
<keyword evidence="2" id="KW-0808">Transferase</keyword>
<feature type="domain" description="N-acetyltransferase" evidence="1">
    <location>
        <begin position="21"/>
        <end position="174"/>
    </location>
</feature>
<dbReference type="Gene3D" id="3.40.630.30">
    <property type="match status" value="1"/>
</dbReference>
<dbReference type="InterPro" id="IPR016181">
    <property type="entry name" value="Acyl_CoA_acyltransferase"/>
</dbReference>
<accession>A0A1G9CRI9</accession>
<evidence type="ECO:0000313" key="2">
    <source>
        <dbReference type="EMBL" id="SDK54236.1"/>
    </source>
</evidence>
<dbReference type="InterPro" id="IPR052564">
    <property type="entry name" value="N-acetyltrans/Recomb-assoc"/>
</dbReference>
<dbReference type="Proteomes" id="UP000199580">
    <property type="component" value="Unassembled WGS sequence"/>
</dbReference>
<dbReference type="GO" id="GO:0016747">
    <property type="term" value="F:acyltransferase activity, transferring groups other than amino-acyl groups"/>
    <property type="evidence" value="ECO:0007669"/>
    <property type="project" value="InterPro"/>
</dbReference>
<evidence type="ECO:0000313" key="3">
    <source>
        <dbReference type="Proteomes" id="UP000199580"/>
    </source>
</evidence>
<proteinExistence type="predicted"/>